<evidence type="ECO:0000259" key="6">
    <source>
        <dbReference type="PROSITE" id="PS50949"/>
    </source>
</evidence>
<dbReference type="InterPro" id="IPR004839">
    <property type="entry name" value="Aminotransferase_I/II_large"/>
</dbReference>
<dbReference type="RefSeq" id="WP_239041064.1">
    <property type="nucleotide sequence ID" value="NZ_BAAAEY010000011.1"/>
</dbReference>
<dbReference type="SMART" id="SM00345">
    <property type="entry name" value="HTH_GNTR"/>
    <property type="match status" value="1"/>
</dbReference>
<keyword evidence="7" id="KW-0808">Transferase</keyword>
<dbReference type="Pfam" id="PF00392">
    <property type="entry name" value="GntR"/>
    <property type="match status" value="1"/>
</dbReference>
<dbReference type="InterPro" id="IPR036390">
    <property type="entry name" value="WH_DNA-bd_sf"/>
</dbReference>
<dbReference type="CDD" id="cd00609">
    <property type="entry name" value="AAT_like"/>
    <property type="match status" value="1"/>
</dbReference>
<evidence type="ECO:0000313" key="7">
    <source>
        <dbReference type="EMBL" id="SMR75631.1"/>
    </source>
</evidence>
<dbReference type="GO" id="GO:0008483">
    <property type="term" value="F:transaminase activity"/>
    <property type="evidence" value="ECO:0007669"/>
    <property type="project" value="UniProtKB-KW"/>
</dbReference>
<name>A0ABY1S1S1_9GAMM</name>
<evidence type="ECO:0000256" key="4">
    <source>
        <dbReference type="ARBA" id="ARBA00023125"/>
    </source>
</evidence>
<keyword evidence="3" id="KW-0805">Transcription regulation</keyword>
<sequence>MSSTRRHSIGSLSLSLHPGQGPYYRQLIEQILQAITTGQLQPGDRLPGSRALAQALGVSRSTLVHVYERLIAEGMLISRVKSGVFVADQPQPSVQIRPLAPAKPEAQPLAFDSGADSRMFPSRSWQKSMRASWQAPDPRVLDDAYATGYPPLKQAIAEYLHQLRGLNCSAEQVFITAGNRDALTLLRHAFGQISPDSRWLTETPSYTPIRHQLADWAGNNHQPFLLPVDGEGCRLPAQESAPPIVLLTPNRQYPSGVAMSSERRQHWLQQLQDRHIWLVEDDYDNEFSYQGRTGLPLMQADRSGRVFFLGSFSKVLFRGLRLGFILAPPEHCASLRRSRELLGGSAALPMQPVLTEFMTNGEFGRHINRMRRHYRKKRDYLLSLVEQYLTPWFDWQSPQGGMHLMIRLRPAVAERLRSGDRQEQRPLDQQIAATLAAEGVLLEPLSPHYGHPKQVIQTAGDPRTPSTEGFILGFSRPDEDSMHLMLQTLAEQLTRMSD</sequence>
<reference evidence="7 8" key="1">
    <citation type="submission" date="2017-05" db="EMBL/GenBank/DDBJ databases">
        <authorList>
            <person name="Varghese N."/>
            <person name="Submissions S."/>
        </authorList>
    </citation>
    <scope>NUCLEOTIDE SEQUENCE [LARGE SCALE GENOMIC DNA]</scope>
    <source>
        <strain evidence="7 8">CGMCC 1.7287</strain>
    </source>
</reference>
<dbReference type="PROSITE" id="PS50949">
    <property type="entry name" value="HTH_GNTR"/>
    <property type="match status" value="1"/>
</dbReference>
<dbReference type="CDD" id="cd07377">
    <property type="entry name" value="WHTH_GntR"/>
    <property type="match status" value="1"/>
</dbReference>
<evidence type="ECO:0000256" key="2">
    <source>
        <dbReference type="ARBA" id="ARBA00022898"/>
    </source>
</evidence>
<comment type="caution">
    <text evidence="7">The sequence shown here is derived from an EMBL/GenBank/DDBJ whole genome shotgun (WGS) entry which is preliminary data.</text>
</comment>
<organism evidence="7 8">
    <name type="scientific">Marinobacterium sediminicola</name>
    <dbReference type="NCBI Taxonomy" id="518898"/>
    <lineage>
        <taxon>Bacteria</taxon>
        <taxon>Pseudomonadati</taxon>
        <taxon>Pseudomonadota</taxon>
        <taxon>Gammaproteobacteria</taxon>
        <taxon>Oceanospirillales</taxon>
        <taxon>Oceanospirillaceae</taxon>
        <taxon>Marinobacterium</taxon>
    </lineage>
</organism>
<dbReference type="Gene3D" id="3.40.640.10">
    <property type="entry name" value="Type I PLP-dependent aspartate aminotransferase-like (Major domain)"/>
    <property type="match status" value="1"/>
</dbReference>
<dbReference type="InterPro" id="IPR015421">
    <property type="entry name" value="PyrdxlP-dep_Trfase_major"/>
</dbReference>
<dbReference type="PANTHER" id="PTHR46577:SF1">
    <property type="entry name" value="HTH-TYPE TRANSCRIPTIONAL REGULATORY PROTEIN GABR"/>
    <property type="match status" value="1"/>
</dbReference>
<proteinExistence type="inferred from homology"/>
<keyword evidence="7" id="KW-0032">Aminotransferase</keyword>
<dbReference type="InterPro" id="IPR015424">
    <property type="entry name" value="PyrdxlP-dep_Trfase"/>
</dbReference>
<dbReference type="InterPro" id="IPR036388">
    <property type="entry name" value="WH-like_DNA-bd_sf"/>
</dbReference>
<dbReference type="EMBL" id="FXWV01000011">
    <property type="protein sequence ID" value="SMR75631.1"/>
    <property type="molecule type" value="Genomic_DNA"/>
</dbReference>
<dbReference type="Gene3D" id="1.10.10.10">
    <property type="entry name" value="Winged helix-like DNA-binding domain superfamily/Winged helix DNA-binding domain"/>
    <property type="match status" value="1"/>
</dbReference>
<feature type="domain" description="HTH gntR-type" evidence="6">
    <location>
        <begin position="21"/>
        <end position="89"/>
    </location>
</feature>
<dbReference type="InterPro" id="IPR000524">
    <property type="entry name" value="Tscrpt_reg_HTH_GntR"/>
</dbReference>
<evidence type="ECO:0000313" key="8">
    <source>
        <dbReference type="Proteomes" id="UP001159257"/>
    </source>
</evidence>
<dbReference type="Proteomes" id="UP001159257">
    <property type="component" value="Unassembled WGS sequence"/>
</dbReference>
<dbReference type="SUPFAM" id="SSF46785">
    <property type="entry name" value="Winged helix' DNA-binding domain"/>
    <property type="match status" value="1"/>
</dbReference>
<keyword evidence="4" id="KW-0238">DNA-binding</keyword>
<dbReference type="InterPro" id="IPR051446">
    <property type="entry name" value="HTH_trans_reg/aminotransferase"/>
</dbReference>
<accession>A0ABY1S1S1</accession>
<evidence type="ECO:0000256" key="3">
    <source>
        <dbReference type="ARBA" id="ARBA00023015"/>
    </source>
</evidence>
<dbReference type="Pfam" id="PF00155">
    <property type="entry name" value="Aminotran_1_2"/>
    <property type="match status" value="1"/>
</dbReference>
<dbReference type="PANTHER" id="PTHR46577">
    <property type="entry name" value="HTH-TYPE TRANSCRIPTIONAL REGULATORY PROTEIN GABR"/>
    <property type="match status" value="1"/>
</dbReference>
<dbReference type="SUPFAM" id="SSF53383">
    <property type="entry name" value="PLP-dependent transferases"/>
    <property type="match status" value="1"/>
</dbReference>
<comment type="similarity">
    <text evidence="1">In the C-terminal section; belongs to the class-I pyridoxal-phosphate-dependent aminotransferase family.</text>
</comment>
<dbReference type="PRINTS" id="PR00035">
    <property type="entry name" value="HTHGNTR"/>
</dbReference>
<gene>
    <name evidence="7" type="ORF">SAMN04487964_11123</name>
</gene>
<evidence type="ECO:0000256" key="1">
    <source>
        <dbReference type="ARBA" id="ARBA00005384"/>
    </source>
</evidence>
<protein>
    <submittedName>
        <fullName evidence="7">GntR family transcriptional regulator / MocR family aminotransferase</fullName>
    </submittedName>
</protein>
<keyword evidence="2" id="KW-0663">Pyridoxal phosphate</keyword>
<evidence type="ECO:0000256" key="5">
    <source>
        <dbReference type="ARBA" id="ARBA00023163"/>
    </source>
</evidence>
<keyword evidence="8" id="KW-1185">Reference proteome</keyword>
<keyword evidence="5" id="KW-0804">Transcription</keyword>